<organism evidence="1">
    <name type="scientific">Sinomonas puerhi</name>
    <dbReference type="NCBI Taxonomy" id="3238584"/>
    <lineage>
        <taxon>Bacteria</taxon>
        <taxon>Bacillati</taxon>
        <taxon>Actinomycetota</taxon>
        <taxon>Actinomycetes</taxon>
        <taxon>Micrococcales</taxon>
        <taxon>Micrococcaceae</taxon>
        <taxon>Sinomonas</taxon>
    </lineage>
</organism>
<dbReference type="Pfam" id="PF14224">
    <property type="entry name" value="DUF4331"/>
    <property type="match status" value="3"/>
</dbReference>
<gene>
    <name evidence="1" type="ORF">AB5L97_01460</name>
</gene>
<proteinExistence type="predicted"/>
<protein>
    <submittedName>
        <fullName evidence="1">DUF4331 family protein</fullName>
    </submittedName>
</protein>
<dbReference type="AlphaFoldDB" id="A0AB39L4D5"/>
<accession>A0AB39L4D5</accession>
<sequence>MHHNDLPEGDPRHDITDLFVFQSSEDRARTAVILNVHPELTPAADPVDARVSYELKFDLDGDLEADLAFHILFNRAGDGRWGASVLRSTGLDARGTGRIGASLFHGVAVSDGHLADIAEEQGHRLFAGPRSDPFFADRDGFANGMQWTGRDYFADKDVFSIALEIPNDSLAGERRIAVWARTVGLSSQHVLNQAGRPGNNVFRPEPEVFQTVGPAQQREHYLDRYAQNFRAMGYTEAEAMGLAKDWVPDVLSYDCTESAGFPNGRRPTDDVVATAVEILTRAPLPASARIPAHSDLLQRFPYLGAPHHL</sequence>
<reference evidence="1" key="1">
    <citation type="submission" date="2024-07" db="EMBL/GenBank/DDBJ databases">
        <authorList>
            <person name="fu j."/>
        </authorList>
    </citation>
    <scope>NUCLEOTIDE SEQUENCE</scope>
    <source>
        <strain evidence="1">P10A9</strain>
    </source>
</reference>
<dbReference type="RefSeq" id="WP_369046186.1">
    <property type="nucleotide sequence ID" value="NZ_CP163302.1"/>
</dbReference>
<evidence type="ECO:0000313" key="1">
    <source>
        <dbReference type="EMBL" id="XDP45718.1"/>
    </source>
</evidence>
<name>A0AB39L4D5_9MICC</name>
<dbReference type="EMBL" id="CP163302">
    <property type="protein sequence ID" value="XDP45718.1"/>
    <property type="molecule type" value="Genomic_DNA"/>
</dbReference>
<dbReference type="KEGG" id="spue:AB5L97_01460"/>
<dbReference type="InterPro" id="IPR025566">
    <property type="entry name" value="DUF4331"/>
</dbReference>